<dbReference type="EMBL" id="ML210212">
    <property type="protein sequence ID" value="TFK23796.1"/>
    <property type="molecule type" value="Genomic_DNA"/>
</dbReference>
<sequence length="146" mass="16574">MHQGDDVLHEELKVFDEFSMRPDGFPTGGKLKRDFLLTSPYPIQFNQPLNAIIDGAILFFRQRYVYIEEEDIKAYEEAKASGWELYTVYGKHLAGVKKMKAKGTWVEFLRKRLDDPAASSNKRTNLGSGAPGATRPEQAAFDLEDD</sequence>
<dbReference type="AlphaFoldDB" id="A0A5C3KTN4"/>
<gene>
    <name evidence="2" type="ORF">FA15DRAFT_705173</name>
</gene>
<accession>A0A5C3KTN4</accession>
<proteinExistence type="predicted"/>
<dbReference type="Proteomes" id="UP000307440">
    <property type="component" value="Unassembled WGS sequence"/>
</dbReference>
<evidence type="ECO:0000313" key="3">
    <source>
        <dbReference type="Proteomes" id="UP000307440"/>
    </source>
</evidence>
<name>A0A5C3KTN4_COPMA</name>
<keyword evidence="3" id="KW-1185">Reference proteome</keyword>
<protein>
    <submittedName>
        <fullName evidence="2">Uncharacterized protein</fullName>
    </submittedName>
</protein>
<feature type="region of interest" description="Disordered" evidence="1">
    <location>
        <begin position="117"/>
        <end position="146"/>
    </location>
</feature>
<feature type="compositionally biased region" description="Polar residues" evidence="1">
    <location>
        <begin position="118"/>
        <end position="127"/>
    </location>
</feature>
<evidence type="ECO:0000313" key="2">
    <source>
        <dbReference type="EMBL" id="TFK23796.1"/>
    </source>
</evidence>
<reference evidence="2 3" key="1">
    <citation type="journal article" date="2019" name="Nat. Ecol. Evol.">
        <title>Megaphylogeny resolves global patterns of mushroom evolution.</title>
        <authorList>
            <person name="Varga T."/>
            <person name="Krizsan K."/>
            <person name="Foldi C."/>
            <person name="Dima B."/>
            <person name="Sanchez-Garcia M."/>
            <person name="Sanchez-Ramirez S."/>
            <person name="Szollosi G.J."/>
            <person name="Szarkandi J.G."/>
            <person name="Papp V."/>
            <person name="Albert L."/>
            <person name="Andreopoulos W."/>
            <person name="Angelini C."/>
            <person name="Antonin V."/>
            <person name="Barry K.W."/>
            <person name="Bougher N.L."/>
            <person name="Buchanan P."/>
            <person name="Buyck B."/>
            <person name="Bense V."/>
            <person name="Catcheside P."/>
            <person name="Chovatia M."/>
            <person name="Cooper J."/>
            <person name="Damon W."/>
            <person name="Desjardin D."/>
            <person name="Finy P."/>
            <person name="Geml J."/>
            <person name="Haridas S."/>
            <person name="Hughes K."/>
            <person name="Justo A."/>
            <person name="Karasinski D."/>
            <person name="Kautmanova I."/>
            <person name="Kiss B."/>
            <person name="Kocsube S."/>
            <person name="Kotiranta H."/>
            <person name="LaButti K.M."/>
            <person name="Lechner B.E."/>
            <person name="Liimatainen K."/>
            <person name="Lipzen A."/>
            <person name="Lukacs Z."/>
            <person name="Mihaltcheva S."/>
            <person name="Morgado L.N."/>
            <person name="Niskanen T."/>
            <person name="Noordeloos M.E."/>
            <person name="Ohm R.A."/>
            <person name="Ortiz-Santana B."/>
            <person name="Ovrebo C."/>
            <person name="Racz N."/>
            <person name="Riley R."/>
            <person name="Savchenko A."/>
            <person name="Shiryaev A."/>
            <person name="Soop K."/>
            <person name="Spirin V."/>
            <person name="Szebenyi C."/>
            <person name="Tomsovsky M."/>
            <person name="Tulloss R.E."/>
            <person name="Uehling J."/>
            <person name="Grigoriev I.V."/>
            <person name="Vagvolgyi C."/>
            <person name="Papp T."/>
            <person name="Martin F.M."/>
            <person name="Miettinen O."/>
            <person name="Hibbett D.S."/>
            <person name="Nagy L.G."/>
        </authorList>
    </citation>
    <scope>NUCLEOTIDE SEQUENCE [LARGE SCALE GENOMIC DNA]</scope>
    <source>
        <strain evidence="2 3">CBS 121175</strain>
    </source>
</reference>
<evidence type="ECO:0000256" key="1">
    <source>
        <dbReference type="SAM" id="MobiDB-lite"/>
    </source>
</evidence>
<organism evidence="2 3">
    <name type="scientific">Coprinopsis marcescibilis</name>
    <name type="common">Agaric fungus</name>
    <name type="synonym">Psathyrella marcescibilis</name>
    <dbReference type="NCBI Taxonomy" id="230819"/>
    <lineage>
        <taxon>Eukaryota</taxon>
        <taxon>Fungi</taxon>
        <taxon>Dikarya</taxon>
        <taxon>Basidiomycota</taxon>
        <taxon>Agaricomycotina</taxon>
        <taxon>Agaricomycetes</taxon>
        <taxon>Agaricomycetidae</taxon>
        <taxon>Agaricales</taxon>
        <taxon>Agaricineae</taxon>
        <taxon>Psathyrellaceae</taxon>
        <taxon>Coprinopsis</taxon>
    </lineage>
</organism>